<protein>
    <submittedName>
        <fullName evidence="3">Unplaced genomic scaffold scaffold_1, whole genome shotgun sequence</fullName>
    </submittedName>
</protein>
<feature type="compositionally biased region" description="Polar residues" evidence="1">
    <location>
        <begin position="1108"/>
        <end position="1127"/>
    </location>
</feature>
<feature type="region of interest" description="Disordered" evidence="1">
    <location>
        <begin position="1003"/>
        <end position="1166"/>
    </location>
</feature>
<organism evidence="3 4">
    <name type="scientific">Pisolithus microcarpus 441</name>
    <dbReference type="NCBI Taxonomy" id="765257"/>
    <lineage>
        <taxon>Eukaryota</taxon>
        <taxon>Fungi</taxon>
        <taxon>Dikarya</taxon>
        <taxon>Basidiomycota</taxon>
        <taxon>Agaricomycotina</taxon>
        <taxon>Agaricomycetes</taxon>
        <taxon>Agaricomycetidae</taxon>
        <taxon>Boletales</taxon>
        <taxon>Sclerodermatineae</taxon>
        <taxon>Pisolithaceae</taxon>
        <taxon>Pisolithus</taxon>
    </lineage>
</organism>
<feature type="region of interest" description="Disordered" evidence="1">
    <location>
        <begin position="254"/>
        <end position="273"/>
    </location>
</feature>
<dbReference type="EMBL" id="KN833685">
    <property type="protein sequence ID" value="KIK30940.1"/>
    <property type="molecule type" value="Genomic_DNA"/>
</dbReference>
<dbReference type="AlphaFoldDB" id="A0A0C9Z0G0"/>
<evidence type="ECO:0000256" key="1">
    <source>
        <dbReference type="SAM" id="MobiDB-lite"/>
    </source>
</evidence>
<accession>A0A0C9Z0G0</accession>
<feature type="compositionally biased region" description="Low complexity" evidence="1">
    <location>
        <begin position="260"/>
        <end position="270"/>
    </location>
</feature>
<dbReference type="Pfam" id="PF08457">
    <property type="entry name" value="Sfi1"/>
    <property type="match status" value="1"/>
</dbReference>
<dbReference type="Proteomes" id="UP000054018">
    <property type="component" value="Unassembled WGS sequence"/>
</dbReference>
<proteinExistence type="predicted"/>
<reference evidence="3 4" key="1">
    <citation type="submission" date="2014-04" db="EMBL/GenBank/DDBJ databases">
        <authorList>
            <consortium name="DOE Joint Genome Institute"/>
            <person name="Kuo A."/>
            <person name="Kohler A."/>
            <person name="Costa M.D."/>
            <person name="Nagy L.G."/>
            <person name="Floudas D."/>
            <person name="Copeland A."/>
            <person name="Barry K.W."/>
            <person name="Cichocki N."/>
            <person name="Veneault-Fourrey C."/>
            <person name="LaButti K."/>
            <person name="Lindquist E.A."/>
            <person name="Lipzen A."/>
            <person name="Lundell T."/>
            <person name="Morin E."/>
            <person name="Murat C."/>
            <person name="Sun H."/>
            <person name="Tunlid A."/>
            <person name="Henrissat B."/>
            <person name="Grigoriev I.V."/>
            <person name="Hibbett D.S."/>
            <person name="Martin F."/>
            <person name="Nordberg H.P."/>
            <person name="Cantor M.N."/>
            <person name="Hua S.X."/>
        </authorList>
    </citation>
    <scope>NUCLEOTIDE SEQUENCE [LARGE SCALE GENOMIC DNA]</scope>
    <source>
        <strain evidence="3 4">441</strain>
    </source>
</reference>
<dbReference type="InterPro" id="IPR013665">
    <property type="entry name" value="Sfi1_dom"/>
</dbReference>
<keyword evidence="4" id="KW-1185">Reference proteome</keyword>
<feature type="compositionally biased region" description="Basic and acidic residues" evidence="1">
    <location>
        <begin position="1136"/>
        <end position="1148"/>
    </location>
</feature>
<feature type="domain" description="Sfi1 spindle body" evidence="2">
    <location>
        <begin position="477"/>
        <end position="828"/>
    </location>
</feature>
<gene>
    <name evidence="3" type="ORF">PISMIDRAFT_5518</name>
</gene>
<evidence type="ECO:0000313" key="4">
    <source>
        <dbReference type="Proteomes" id="UP000054018"/>
    </source>
</evidence>
<evidence type="ECO:0000259" key="2">
    <source>
        <dbReference type="Pfam" id="PF08457"/>
    </source>
</evidence>
<sequence>MFGFRPCTTSSPAKSLVAAAAGTSDISRTSATSKSELQALSPPEVEFLDAVVRRIPSNATSFLAGLKAYNDELHDRGLDSQTETVHYGRLLELCKLRGPSWQAKWDDVKKLYGYANAPFGNGPTPRIKTTPQPTAARHLLPNLNRPPARSTTPAGLGGDDDEDDVFTLRSHQHHREMQSTEEECSSVFAEDDTPTHVCVDQPRQALGLTRLLSTPPTCVANPILPPSLVRQATPRPQSRYLEAIRQVPAWGDMSDDTNVTLPSPSTTPPSYRAATRTTANSKTVAPASHIPHTSPIQLPKTETLVQVPTHPRERRGSVINEEDAWRKIKIARDEEDADKFREFKLLERCWETWILGYQWIITTGDQVAEARDKVIIGSAIRRWHNRTALLLDRDERAACVANVRRLRVAMAMWRWKLKERRQLMWRNAMRAKMKTIREKREYNIQRGAWSQWRHAYCCRLAEMRFMERLVGRFFFRWKMKLANLDRLEFSAANFLERPTCSAVAHAWKLWRRALRIRIAAQVVTANAGLRVKREVVDIWKKRTRDHQLAREFHDVCILKRSIRSWKAARDRIRATERRADKYLARQDHVLIRAVTRVWKARERGRLLERVRALRLLKDAWSTWGERIRQSRHLHDYAIAFSMRSNSYVAASAIRKWQNAYNVYRNRHTFAIQHHLARVQFNALLTWRLQLRMKFKLLKHARIVEKFLVQRRVLKSWKFKLEAKKRLDKLKALEIRKLQACMSGMAVILRQGCLADTQSFSPVWKQKASRIRSLRTAEQQVTNRIAARLITDALVQWTNRVIEIKLRELEVEQKYSHALKTFAFTKWKNVCLRHVEDLSLMESHLDIKRAETMRRVFHRWLAFARARHQRRTILREKELTFVRASLQVTWDRWREKFIKEKLRPMAHQVALRSQKNLLFRAFGIWLVKTRSLPAIRFHAFRLKQRSWQIWRAAMPQALQAKRARETHTKAVLSRAFEKWHQGYKVRTHLKEIARARYLRLPGGIPGQSASTSKVTGPLVPVTTRNAFPRRALRADTETEDSDVGPSRPAIRSATRTPRAGIASLLSTRTPAEPAPRARSKLSSRGVRDSSPARSMCSTPVPRPKFGVTRNPSPARSTVSYARGSSPTRSAAPASQEEPERSRLWHELRQVRMRSRPPTERSRSPGPR</sequence>
<dbReference type="STRING" id="765257.A0A0C9Z0G0"/>
<feature type="compositionally biased region" description="Basic and acidic residues" evidence="1">
    <location>
        <begin position="1155"/>
        <end position="1166"/>
    </location>
</feature>
<name>A0A0C9Z0G0_9AGAM</name>
<evidence type="ECO:0000313" key="3">
    <source>
        <dbReference type="EMBL" id="KIK30940.1"/>
    </source>
</evidence>
<dbReference type="OrthoDB" id="1933281at2759"/>
<feature type="region of interest" description="Disordered" evidence="1">
    <location>
        <begin position="138"/>
        <end position="160"/>
    </location>
</feature>
<dbReference type="HOGENOM" id="CLU_012263_0_0_1"/>
<reference evidence="4" key="2">
    <citation type="submission" date="2015-01" db="EMBL/GenBank/DDBJ databases">
        <title>Evolutionary Origins and Diversification of the Mycorrhizal Mutualists.</title>
        <authorList>
            <consortium name="DOE Joint Genome Institute"/>
            <consortium name="Mycorrhizal Genomics Consortium"/>
            <person name="Kohler A."/>
            <person name="Kuo A."/>
            <person name="Nagy L.G."/>
            <person name="Floudas D."/>
            <person name="Copeland A."/>
            <person name="Barry K.W."/>
            <person name="Cichocki N."/>
            <person name="Veneault-Fourrey C."/>
            <person name="LaButti K."/>
            <person name="Lindquist E.A."/>
            <person name="Lipzen A."/>
            <person name="Lundell T."/>
            <person name="Morin E."/>
            <person name="Murat C."/>
            <person name="Riley R."/>
            <person name="Ohm R."/>
            <person name="Sun H."/>
            <person name="Tunlid A."/>
            <person name="Henrissat B."/>
            <person name="Grigoriev I.V."/>
            <person name="Hibbett D.S."/>
            <person name="Martin F."/>
        </authorList>
    </citation>
    <scope>NUCLEOTIDE SEQUENCE [LARGE SCALE GENOMIC DNA]</scope>
    <source>
        <strain evidence="4">441</strain>
    </source>
</reference>